<organism evidence="2 3">
    <name type="scientific">Eubacterium limosum</name>
    <dbReference type="NCBI Taxonomy" id="1736"/>
    <lineage>
        <taxon>Bacteria</taxon>
        <taxon>Bacillati</taxon>
        <taxon>Bacillota</taxon>
        <taxon>Clostridia</taxon>
        <taxon>Eubacteriales</taxon>
        <taxon>Eubacteriaceae</taxon>
        <taxon>Eubacterium</taxon>
    </lineage>
</organism>
<dbReference type="Pfam" id="PF12687">
    <property type="entry name" value="DUF3801"/>
    <property type="match status" value="1"/>
</dbReference>
<evidence type="ECO:0000313" key="3">
    <source>
        <dbReference type="Proteomes" id="UP001215087"/>
    </source>
</evidence>
<dbReference type="Proteomes" id="UP001215087">
    <property type="component" value="Unassembled WGS sequence"/>
</dbReference>
<feature type="region of interest" description="Disordered" evidence="1">
    <location>
        <begin position="272"/>
        <end position="312"/>
    </location>
</feature>
<feature type="region of interest" description="Disordered" evidence="1">
    <location>
        <begin position="202"/>
        <end position="256"/>
    </location>
</feature>
<reference evidence="2 3" key="1">
    <citation type="submission" date="2023-02" db="EMBL/GenBank/DDBJ databases">
        <title>Comparative genome analysis of Eubacterium limosum species.</title>
        <authorList>
            <person name="Bak J.E."/>
        </authorList>
    </citation>
    <scope>NUCLEOTIDE SEQUENCE [LARGE SCALE GENOMIC DNA]</scope>
    <source>
        <strain evidence="2 3">KGMB01548</strain>
    </source>
</reference>
<feature type="compositionally biased region" description="Basic residues" evidence="1">
    <location>
        <begin position="292"/>
        <end position="312"/>
    </location>
</feature>
<keyword evidence="3" id="KW-1185">Reference proteome</keyword>
<evidence type="ECO:0000313" key="2">
    <source>
        <dbReference type="EMBL" id="MDE1472851.1"/>
    </source>
</evidence>
<proteinExistence type="predicted"/>
<dbReference type="RefSeq" id="WP_227209512.1">
    <property type="nucleotide sequence ID" value="NZ_JAJCLO010000033.1"/>
</dbReference>
<comment type="caution">
    <text evidence="2">The sequence shown here is derived from an EMBL/GenBank/DDBJ whole genome shotgun (WGS) entry which is preliminary data.</text>
</comment>
<dbReference type="EMBL" id="JAQSVD010000022">
    <property type="protein sequence ID" value="MDE1472851.1"/>
    <property type="molecule type" value="Genomic_DNA"/>
</dbReference>
<accession>A0ABT5UYD1</accession>
<evidence type="ECO:0000256" key="1">
    <source>
        <dbReference type="SAM" id="MobiDB-lite"/>
    </source>
</evidence>
<gene>
    <name evidence="2" type="ORF">PTZ04_21550</name>
</gene>
<name>A0ABT5UYD1_EUBLI</name>
<sequence length="312" mass="33232">MNTSGDAAESIVRLSMEGIEAALRITGSGAKGLAMVIIALLQSNDSVRNKGRTRLKTMLKSGKPTAVFAVKNDDLETFMASAKKYGILYAVVRAPGGMDHDVTDVIVKSEDAGRVNRLVEKFDLNVKDIGAMVLEREREALRAVQSKEKGGNETLNPDEEATYQKEEANAQAVVNDLFGEATEPEHLEKETSPEAVVEDLFSPAEKSGTKEEAATGEPKVSAAEIPLKAPSPLSEPSSPPDKDDTIKAPTKPSVKAALNQIKADRAAQIAKAAVKEASAAEKTVRPSVSKAGPKKNIKKNSAKKKTKGGKTR</sequence>
<protein>
    <submittedName>
        <fullName evidence="2">PcfB family protein</fullName>
    </submittedName>
</protein>
<dbReference type="InterPro" id="IPR024234">
    <property type="entry name" value="DUF3801"/>
</dbReference>